<dbReference type="InterPro" id="IPR002110">
    <property type="entry name" value="Ankyrin_rpt"/>
</dbReference>
<dbReference type="SUPFAM" id="SSF48403">
    <property type="entry name" value="Ankyrin repeat"/>
    <property type="match status" value="1"/>
</dbReference>
<dbReference type="InterPro" id="IPR044999">
    <property type="entry name" value="CbbY-like"/>
</dbReference>
<dbReference type="InterPro" id="IPR006439">
    <property type="entry name" value="HAD-SF_hydro_IA"/>
</dbReference>
<evidence type="ECO:0000256" key="1">
    <source>
        <dbReference type="PROSITE-ProRule" id="PRU00023"/>
    </source>
</evidence>
<keyword evidence="2" id="KW-0378">Hydrolase</keyword>
<accession>A0A1Q9DRY8</accession>
<dbReference type="InterPro" id="IPR036770">
    <property type="entry name" value="Ankyrin_rpt-contain_sf"/>
</dbReference>
<dbReference type="NCBIfam" id="TIGR01509">
    <property type="entry name" value="HAD-SF-IA-v3"/>
    <property type="match status" value="1"/>
</dbReference>
<evidence type="ECO:0000313" key="3">
    <source>
        <dbReference type="Proteomes" id="UP000186817"/>
    </source>
</evidence>
<name>A0A1Q9DRY8_SYMMI</name>
<dbReference type="PROSITE" id="PS50088">
    <property type="entry name" value="ANK_REPEAT"/>
    <property type="match status" value="2"/>
</dbReference>
<dbReference type="Pfam" id="PF00023">
    <property type="entry name" value="Ank"/>
    <property type="match status" value="2"/>
</dbReference>
<dbReference type="Pfam" id="PF00702">
    <property type="entry name" value="Hydrolase"/>
    <property type="match status" value="1"/>
</dbReference>
<dbReference type="PANTHER" id="PTHR42896:SF4">
    <property type="entry name" value="OS08G0485900 PROTEIN"/>
    <property type="match status" value="1"/>
</dbReference>
<dbReference type="SFLD" id="SFLDS00003">
    <property type="entry name" value="Haloacid_Dehalogenase"/>
    <property type="match status" value="1"/>
</dbReference>
<sequence length="815" mass="89084">MIDHRRYAPLRTHRNAGGASEAGHALLLDCDGVIADSESLHREAYNEVFEEFGLEVRWSEEYYDQLQNKIGGGKPKMRLYFSENGWPPSAGDETESQEKLIDDLQDRKTEIYRGYVTSGKASARPGILRLIQEGLKREDVKMAICSAGTKEAAQQVLSAVVGDSLLNDFDLILLGDDVSRKKPDPLIYQLASERLGVPAERCTVVEDSKIGLEAARAAGMRCFITYTDSTQGQDFSGAADVLPDATTLQLSPIAEQPGRSYELSCGCDWLPPERSCSKTAASLRARRTALSLHWPWRSDAFIPRSVQDFLKMSGVPPMHQDLAAASQRSDILLKIAPDGHPDATGAQTGVLRSILRNIIEGHTEVVGATPENRETVLIASRRSIRSIPAYVDASQVFVALVPRLPHNDTGDCWKTALFVGMVALFVGTVGCAVYAACRHLQVNDEKEPLPKKEMWCKLLSERDENPVVVAYGDDSAQFAAPMDQIHFYVHEGDFSVESDRQTCGEVVQKCLDFRLANLALGTEFKQRELYRFFAARYEDFAGLAVPSSFMSGTPMLSLAVLLVGVARGFEAMPIRYFAEAGDVESGATPLHLAARRGPRSGDALKELLKLRSDPNAAFGQTRTPLSYISSPESVVNMRVAPLWISPLTSAACFGAPVEALAKLVEARADVNLCSGGAGLPVLAGIAMSRPVRTWIFDFNRAALELISRGYAKVTTRKVTSGSTALGVACFCGNEDMVEFLLLASADPDSRNNRGHTPVQAPLLFVVLRECRPNRLEDFVGASVTLQPTLSKKTAKLKQRHDGWAGGTSWLRLSIE</sequence>
<proteinExistence type="predicted"/>
<dbReference type="GO" id="GO:0016787">
    <property type="term" value="F:hydrolase activity"/>
    <property type="evidence" value="ECO:0007669"/>
    <property type="project" value="UniProtKB-KW"/>
</dbReference>
<dbReference type="AlphaFoldDB" id="A0A1Q9DRY8"/>
<protein>
    <submittedName>
        <fullName evidence="2">Haloacid dehalogenase-like hydrolase domain-containing protein</fullName>
    </submittedName>
</protein>
<dbReference type="SFLD" id="SFLDG01129">
    <property type="entry name" value="C1.5:_HAD__Beta-PGM__Phosphata"/>
    <property type="match status" value="1"/>
</dbReference>
<feature type="repeat" description="ANK" evidence="1">
    <location>
        <begin position="585"/>
        <end position="619"/>
    </location>
</feature>
<reference evidence="2 3" key="1">
    <citation type="submission" date="2016-02" db="EMBL/GenBank/DDBJ databases">
        <title>Genome analysis of coral dinoflagellate symbionts highlights evolutionary adaptations to a symbiotic lifestyle.</title>
        <authorList>
            <person name="Aranda M."/>
            <person name="Li Y."/>
            <person name="Liew Y.J."/>
            <person name="Baumgarten S."/>
            <person name="Simakov O."/>
            <person name="Wilson M."/>
            <person name="Piel J."/>
            <person name="Ashoor H."/>
            <person name="Bougouffa S."/>
            <person name="Bajic V.B."/>
            <person name="Ryu T."/>
            <person name="Ravasi T."/>
            <person name="Bayer T."/>
            <person name="Micklem G."/>
            <person name="Kim H."/>
            <person name="Bhak J."/>
            <person name="Lajeunesse T.C."/>
            <person name="Voolstra C.R."/>
        </authorList>
    </citation>
    <scope>NUCLEOTIDE SEQUENCE [LARGE SCALE GENOMIC DNA]</scope>
    <source>
        <strain evidence="2 3">CCMP2467</strain>
    </source>
</reference>
<dbReference type="Proteomes" id="UP000186817">
    <property type="component" value="Unassembled WGS sequence"/>
</dbReference>
<dbReference type="PROSITE" id="PS50297">
    <property type="entry name" value="ANK_REP_REGION"/>
    <property type="match status" value="2"/>
</dbReference>
<dbReference type="EMBL" id="LSRX01000414">
    <property type="protein sequence ID" value="OLP97943.1"/>
    <property type="molecule type" value="Genomic_DNA"/>
</dbReference>
<dbReference type="InterPro" id="IPR023198">
    <property type="entry name" value="PGP-like_dom2"/>
</dbReference>
<gene>
    <name evidence="2" type="ORF">AK812_SmicGene19639</name>
</gene>
<dbReference type="SUPFAM" id="SSF56784">
    <property type="entry name" value="HAD-like"/>
    <property type="match status" value="1"/>
</dbReference>
<dbReference type="InterPro" id="IPR036412">
    <property type="entry name" value="HAD-like_sf"/>
</dbReference>
<dbReference type="OrthoDB" id="417562at2759"/>
<comment type="caution">
    <text evidence="2">The sequence shown here is derived from an EMBL/GenBank/DDBJ whole genome shotgun (WGS) entry which is preliminary data.</text>
</comment>
<dbReference type="SMART" id="SM00248">
    <property type="entry name" value="ANK"/>
    <property type="match status" value="3"/>
</dbReference>
<keyword evidence="3" id="KW-1185">Reference proteome</keyword>
<organism evidence="2 3">
    <name type="scientific">Symbiodinium microadriaticum</name>
    <name type="common">Dinoflagellate</name>
    <name type="synonym">Zooxanthella microadriatica</name>
    <dbReference type="NCBI Taxonomy" id="2951"/>
    <lineage>
        <taxon>Eukaryota</taxon>
        <taxon>Sar</taxon>
        <taxon>Alveolata</taxon>
        <taxon>Dinophyceae</taxon>
        <taxon>Suessiales</taxon>
        <taxon>Symbiodiniaceae</taxon>
        <taxon>Symbiodinium</taxon>
    </lineage>
</organism>
<dbReference type="Gene3D" id="1.25.40.20">
    <property type="entry name" value="Ankyrin repeat-containing domain"/>
    <property type="match status" value="1"/>
</dbReference>
<dbReference type="Gene3D" id="3.40.50.1000">
    <property type="entry name" value="HAD superfamily/HAD-like"/>
    <property type="match status" value="1"/>
</dbReference>
<evidence type="ECO:0000313" key="2">
    <source>
        <dbReference type="EMBL" id="OLP97943.1"/>
    </source>
</evidence>
<keyword evidence="1" id="KW-0040">ANK repeat</keyword>
<dbReference type="PANTHER" id="PTHR42896">
    <property type="entry name" value="XYLULOSE-1,5-BISPHOSPHATE (XUBP) PHOSPHATASE"/>
    <property type="match status" value="1"/>
</dbReference>
<dbReference type="PRINTS" id="PR00413">
    <property type="entry name" value="HADHALOGNASE"/>
</dbReference>
<dbReference type="Gene3D" id="1.10.150.240">
    <property type="entry name" value="Putative phosphatase, domain 2"/>
    <property type="match status" value="1"/>
</dbReference>
<feature type="repeat" description="ANK" evidence="1">
    <location>
        <begin position="720"/>
        <end position="752"/>
    </location>
</feature>
<dbReference type="InterPro" id="IPR023214">
    <property type="entry name" value="HAD_sf"/>
</dbReference>